<proteinExistence type="predicted"/>
<feature type="transmembrane region" description="Helical" evidence="1">
    <location>
        <begin position="154"/>
        <end position="175"/>
    </location>
</feature>
<dbReference type="Proteomes" id="UP000219901">
    <property type="component" value="Unassembled WGS sequence"/>
</dbReference>
<comment type="caution">
    <text evidence="3">The sequence shown here is derived from an EMBL/GenBank/DDBJ whole genome shotgun (WGS) entry which is preliminary data.</text>
</comment>
<evidence type="ECO:0000313" key="4">
    <source>
        <dbReference type="Proteomes" id="UP000219901"/>
    </source>
</evidence>
<keyword evidence="1" id="KW-0472">Membrane</keyword>
<dbReference type="Gene3D" id="3.30.565.10">
    <property type="entry name" value="Histidine kinase-like ATPase, C-terminal domain"/>
    <property type="match status" value="1"/>
</dbReference>
<evidence type="ECO:0000256" key="1">
    <source>
        <dbReference type="SAM" id="Phobius"/>
    </source>
</evidence>
<keyword evidence="1" id="KW-0812">Transmembrane</keyword>
<protein>
    <submittedName>
        <fullName evidence="3">GHKL domain-containing protein</fullName>
    </submittedName>
</protein>
<dbReference type="InterPro" id="IPR036890">
    <property type="entry name" value="HATPase_C_sf"/>
</dbReference>
<dbReference type="PANTHER" id="PTHR40448:SF1">
    <property type="entry name" value="TWO-COMPONENT SENSOR HISTIDINE KINASE"/>
    <property type="match status" value="1"/>
</dbReference>
<accession>A0A2A7A281</accession>
<feature type="transmembrane region" description="Helical" evidence="1">
    <location>
        <begin position="187"/>
        <end position="205"/>
    </location>
</feature>
<feature type="transmembrane region" description="Helical" evidence="1">
    <location>
        <begin position="36"/>
        <end position="55"/>
    </location>
</feature>
<evidence type="ECO:0000259" key="2">
    <source>
        <dbReference type="Pfam" id="PF14501"/>
    </source>
</evidence>
<dbReference type="EMBL" id="NMTV01000032">
    <property type="protein sequence ID" value="PDX73260.1"/>
    <property type="molecule type" value="Genomic_DNA"/>
</dbReference>
<dbReference type="SUPFAM" id="SSF55874">
    <property type="entry name" value="ATPase domain of HSP90 chaperone/DNA topoisomerase II/histidine kinase"/>
    <property type="match status" value="1"/>
</dbReference>
<name>A0A2A7A281_9FIRM</name>
<feature type="domain" description="Sensor histidine kinase NatK-like C-terminal" evidence="2">
    <location>
        <begin position="326"/>
        <end position="418"/>
    </location>
</feature>
<sequence>MMLYYFVEFAGSFANIALLLLFIGRLFSKKEPVSRWFYAYVALLIAGQCALSLFPDWVTQRTIYLLVGGFFLALLFYEVRPWQAVFASGAFFTLIALVEVLAMLLIGLRIPDTDILMQAGAARLVYVVFSNLIQIPLVVLISHFFSRKGNALRILWLLPIIAIQIASIAVCYVAQYHAADEYFPDYMVGLMAVLLLINILIVFYVEALRENELEKFKVKFNEQQYNLQMEYYQQLKERQEEVRSLRHDVKKYILAMQAVAEHGDTEELHKIAQAATDVFERSTNISAVGNPVVDALLNYYLRIAERNNINVKLDVTIPEVLTISSLSLSIIIGNTFDNAIEACCDLPAEQRIIHLQLRKQYRSLFYRLENPYSDTSRGIRIGEYHGYGLKNINRIVQENHGDFYTKKKDGVFTVQVRLNCEN</sequence>
<keyword evidence="1" id="KW-1133">Transmembrane helix</keyword>
<dbReference type="GO" id="GO:0042802">
    <property type="term" value="F:identical protein binding"/>
    <property type="evidence" value="ECO:0007669"/>
    <property type="project" value="TreeGrafter"/>
</dbReference>
<dbReference type="PANTHER" id="PTHR40448">
    <property type="entry name" value="TWO-COMPONENT SENSOR HISTIDINE KINASE"/>
    <property type="match status" value="1"/>
</dbReference>
<gene>
    <name evidence="3" type="ORF">CGS55_03910</name>
</gene>
<dbReference type="AlphaFoldDB" id="A0A2A7A281"/>
<evidence type="ECO:0000313" key="3">
    <source>
        <dbReference type="EMBL" id="PDX73260.1"/>
    </source>
</evidence>
<reference evidence="3 4" key="1">
    <citation type="journal article" date="2017" name="Front. Microbiol.">
        <title>New Insights into the Diversity of the Genus Faecalibacterium.</title>
        <authorList>
            <person name="Benevides L."/>
            <person name="Burman S."/>
            <person name="Martin R."/>
            <person name="Robert V."/>
            <person name="Thomas M."/>
            <person name="Miquel S."/>
            <person name="Chain F."/>
            <person name="Sokol H."/>
            <person name="Bermudez-Humaran L.G."/>
            <person name="Morrison M."/>
            <person name="Langella P."/>
            <person name="Azevedo V.A."/>
            <person name="Chatel J.M."/>
            <person name="Soares S."/>
        </authorList>
    </citation>
    <scope>NUCLEOTIDE SEQUENCE [LARGE SCALE GENOMIC DNA]</scope>
    <source>
        <strain evidence="3 4">CNCM I 4546</strain>
    </source>
</reference>
<feature type="transmembrane region" description="Helical" evidence="1">
    <location>
        <begin position="61"/>
        <end position="77"/>
    </location>
</feature>
<feature type="transmembrane region" description="Helical" evidence="1">
    <location>
        <begin position="120"/>
        <end position="142"/>
    </location>
</feature>
<feature type="transmembrane region" description="Helical" evidence="1">
    <location>
        <begin position="84"/>
        <end position="108"/>
    </location>
</feature>
<dbReference type="Pfam" id="PF14501">
    <property type="entry name" value="HATPase_c_5"/>
    <property type="match status" value="1"/>
</dbReference>
<organism evidence="3 4">
    <name type="scientific">Faecalibacterium prausnitzii</name>
    <dbReference type="NCBI Taxonomy" id="853"/>
    <lineage>
        <taxon>Bacteria</taxon>
        <taxon>Bacillati</taxon>
        <taxon>Bacillota</taxon>
        <taxon>Clostridia</taxon>
        <taxon>Eubacteriales</taxon>
        <taxon>Oscillospiraceae</taxon>
        <taxon>Faecalibacterium</taxon>
    </lineage>
</organism>
<dbReference type="CDD" id="cd16935">
    <property type="entry name" value="HATPase_AgrC-ComD-like"/>
    <property type="match status" value="1"/>
</dbReference>
<dbReference type="InterPro" id="IPR032834">
    <property type="entry name" value="NatK-like_C"/>
</dbReference>
<feature type="transmembrane region" description="Helical" evidence="1">
    <location>
        <begin position="6"/>
        <end position="24"/>
    </location>
</feature>
<dbReference type="RefSeq" id="WP_097782733.1">
    <property type="nucleotide sequence ID" value="NZ_JAHQYW010000018.1"/>
</dbReference>